<evidence type="ECO:0000256" key="1">
    <source>
        <dbReference type="SAM" id="MobiDB-lite"/>
    </source>
</evidence>
<feature type="region of interest" description="Disordered" evidence="1">
    <location>
        <begin position="419"/>
        <end position="444"/>
    </location>
</feature>
<accession>A0AA42B7L2</accession>
<dbReference type="InterPro" id="IPR020010">
    <property type="entry name" value="CHP03503"/>
</dbReference>
<keyword evidence="2" id="KW-1133">Transmembrane helix</keyword>
<dbReference type="RefSeq" id="WP_251260972.1">
    <property type="nucleotide sequence ID" value="NZ_JAMQGP010000003.1"/>
</dbReference>
<dbReference type="NCBIfam" id="TIGR03503">
    <property type="entry name" value="TIGR03503 family protein"/>
    <property type="match status" value="1"/>
</dbReference>
<feature type="transmembrane region" description="Helical" evidence="2">
    <location>
        <begin position="391"/>
        <end position="414"/>
    </location>
</feature>
<keyword evidence="3" id="KW-0732">Signal</keyword>
<reference evidence="4 5" key="1">
    <citation type="journal article" date="2013" name="Antonie Van Leeuwenhoek">
        <title>Echinimonas agarilytica gen. nov., sp. nov., a new gammaproteobacterium isolated from the sea urchin Strongylocentrotus intermedius.</title>
        <authorList>
            <person name="Nedashkovskaya O.I."/>
            <person name="Stenkova A.M."/>
            <person name="Zhukova N.V."/>
            <person name="Van Trappen S."/>
            <person name="Lee J.S."/>
            <person name="Kim S.B."/>
        </authorList>
    </citation>
    <scope>NUCLEOTIDE SEQUENCE [LARGE SCALE GENOMIC DNA]</scope>
    <source>
        <strain evidence="4 5">KMM 6351</strain>
    </source>
</reference>
<protein>
    <submittedName>
        <fullName evidence="4">TIGR03503 family protein</fullName>
    </submittedName>
</protein>
<comment type="caution">
    <text evidence="4">The sequence shown here is derived from an EMBL/GenBank/DDBJ whole genome shotgun (WGS) entry which is preliminary data.</text>
</comment>
<evidence type="ECO:0000313" key="5">
    <source>
        <dbReference type="Proteomes" id="UP001165393"/>
    </source>
</evidence>
<gene>
    <name evidence="4" type="ORF">NAF29_07540</name>
</gene>
<dbReference type="Proteomes" id="UP001165393">
    <property type="component" value="Unassembled WGS sequence"/>
</dbReference>
<organism evidence="4 5">
    <name type="scientific">Echinimonas agarilytica</name>
    <dbReference type="NCBI Taxonomy" id="1215918"/>
    <lineage>
        <taxon>Bacteria</taxon>
        <taxon>Pseudomonadati</taxon>
        <taxon>Pseudomonadota</taxon>
        <taxon>Gammaproteobacteria</taxon>
        <taxon>Alteromonadales</taxon>
        <taxon>Echinimonadaceae</taxon>
        <taxon>Echinimonas</taxon>
    </lineage>
</organism>
<proteinExistence type="predicted"/>
<evidence type="ECO:0000256" key="3">
    <source>
        <dbReference type="SAM" id="SignalP"/>
    </source>
</evidence>
<keyword evidence="5" id="KW-1185">Reference proteome</keyword>
<evidence type="ECO:0000256" key="2">
    <source>
        <dbReference type="SAM" id="Phobius"/>
    </source>
</evidence>
<name>A0AA42B7L2_9GAMM</name>
<evidence type="ECO:0000313" key="4">
    <source>
        <dbReference type="EMBL" id="MCM2679523.1"/>
    </source>
</evidence>
<feature type="signal peptide" evidence="3">
    <location>
        <begin position="1"/>
        <end position="23"/>
    </location>
</feature>
<keyword evidence="2" id="KW-0472">Membrane</keyword>
<dbReference type="EMBL" id="JAMQGP010000003">
    <property type="protein sequence ID" value="MCM2679523.1"/>
    <property type="molecule type" value="Genomic_DNA"/>
</dbReference>
<dbReference type="AlphaFoldDB" id="A0AA42B7L2"/>
<keyword evidence="2" id="KW-0812">Transmembrane</keyword>
<sequence length="444" mass="50078">MSNHWFLGFVLALTTLVAPLSTAQDESVTRSAYKLLDNRFRLDHGIDEVSLVVYRKPGSGPVLFVRPDGSKLYAHSTPENVKWYDEQEFDLITITKPMPGPWQIVGTLDPRNSIEILSDIQLTMDEAPRSIYQFERLKVTAELRNYGTRITNEAFYKSTSLEMFLLRRGIATSDDELTTTTKIGQFYDNGTLLDEYPRDGVYTGELDFRADPGRYQLFSRVKNKTFSRTFVQDVELKKIPIQAKVIRVSESAKRIHYSINPIEVQLETVAINLMIEGPNDFQYPFSMVAPEKAQMDVELDFIDRTGDYRIGGWMFATTSDGREVALEIPKERFSVIIDSQQEVAVPELSTGRVVASDSGAETALPEITEPMMQPPIDVVEPPKEEESGSLLWLWITISMGVVLAIIGGVVFILLRKRKKSSENGEDSDNDAEAGGIDLNRPEDR</sequence>
<feature type="chain" id="PRO_5041354443" evidence="3">
    <location>
        <begin position="24"/>
        <end position="444"/>
    </location>
</feature>